<dbReference type="Gene3D" id="2.30.110.10">
    <property type="entry name" value="Electron Transport, Fmn-binding Protein, Chain A"/>
    <property type="match status" value="1"/>
</dbReference>
<proteinExistence type="predicted"/>
<dbReference type="InterPro" id="IPR052019">
    <property type="entry name" value="F420H2_bilvrd_red/Heme_oxyg"/>
</dbReference>
<evidence type="ECO:0000313" key="4">
    <source>
        <dbReference type="Proteomes" id="UP001156389"/>
    </source>
</evidence>
<dbReference type="Pfam" id="PF01243">
    <property type="entry name" value="PNPOx_N"/>
    <property type="match status" value="1"/>
</dbReference>
<organism evidence="3 4">
    <name type="scientific">Streptomyces gossypii</name>
    <dbReference type="NCBI Taxonomy" id="2883101"/>
    <lineage>
        <taxon>Bacteria</taxon>
        <taxon>Bacillati</taxon>
        <taxon>Actinomycetota</taxon>
        <taxon>Actinomycetes</taxon>
        <taxon>Kitasatosporales</taxon>
        <taxon>Streptomycetaceae</taxon>
        <taxon>Streptomyces</taxon>
    </lineage>
</organism>
<accession>A0ABT2JKS6</accession>
<dbReference type="InterPro" id="IPR011576">
    <property type="entry name" value="Pyridox_Oxase_N"/>
</dbReference>
<dbReference type="InterPro" id="IPR019920">
    <property type="entry name" value="F420-binding_dom_put"/>
</dbReference>
<comment type="caution">
    <text evidence="3">The sequence shown here is derived from an EMBL/GenBank/DDBJ whole genome shotgun (WGS) entry which is preliminary data.</text>
</comment>
<dbReference type="PANTHER" id="PTHR35176">
    <property type="entry name" value="HEME OXYGENASE HI_0854-RELATED"/>
    <property type="match status" value="1"/>
</dbReference>
<dbReference type="Proteomes" id="UP001156389">
    <property type="component" value="Unassembled WGS sequence"/>
</dbReference>
<sequence length="128" mass="13591">MGVSAGVASFLDTPSVASVTTLRGDGSPHVVVVRFTWDQEAGVARVMTVASSVKARNVLRVPGARVALCQAEGFRWVTLEGVGVVSDDPQRVAQGVGRYTRRYGSPPPRPPGRVVLEVSVDRVMSLNC</sequence>
<dbReference type="SUPFAM" id="SSF50475">
    <property type="entry name" value="FMN-binding split barrel"/>
    <property type="match status" value="1"/>
</dbReference>
<protein>
    <submittedName>
        <fullName evidence="3">TIGR03618 family F420-dependent PPOX class oxidoreductase</fullName>
    </submittedName>
</protein>
<feature type="domain" description="Pyridoxamine 5'-phosphate oxidase N-terminal" evidence="2">
    <location>
        <begin position="7"/>
        <end position="123"/>
    </location>
</feature>
<keyword evidence="4" id="KW-1185">Reference proteome</keyword>
<reference evidence="3 4" key="1">
    <citation type="submission" date="2021-10" db="EMBL/GenBank/DDBJ databases">
        <title>Streptomyces gossypii sp. nov., isolated from soil collected from cotton field.</title>
        <authorList>
            <person name="Ge X."/>
            <person name="Chen X."/>
            <person name="Liu W."/>
        </authorList>
    </citation>
    <scope>NUCLEOTIDE SEQUENCE [LARGE SCALE GENOMIC DNA]</scope>
    <source>
        <strain evidence="3 4">N2-109</strain>
    </source>
</reference>
<name>A0ABT2JKS6_9ACTN</name>
<keyword evidence="1" id="KW-0560">Oxidoreductase</keyword>
<evidence type="ECO:0000259" key="2">
    <source>
        <dbReference type="Pfam" id="PF01243"/>
    </source>
</evidence>
<dbReference type="PANTHER" id="PTHR35176:SF1">
    <property type="entry name" value="F420H(2)-DEPENDENT BILIVERDIN REDUCTASE"/>
    <property type="match status" value="1"/>
</dbReference>
<evidence type="ECO:0000313" key="3">
    <source>
        <dbReference type="EMBL" id="MCT2588467.1"/>
    </source>
</evidence>
<evidence type="ECO:0000256" key="1">
    <source>
        <dbReference type="ARBA" id="ARBA00023002"/>
    </source>
</evidence>
<dbReference type="NCBIfam" id="TIGR03618">
    <property type="entry name" value="Rv1155_F420"/>
    <property type="match status" value="1"/>
</dbReference>
<gene>
    <name evidence="3" type="ORF">LHJ74_00650</name>
</gene>
<dbReference type="InterPro" id="IPR012349">
    <property type="entry name" value="Split_barrel_FMN-bd"/>
</dbReference>
<dbReference type="EMBL" id="JAJAGO010000001">
    <property type="protein sequence ID" value="MCT2588467.1"/>
    <property type="molecule type" value="Genomic_DNA"/>
</dbReference>